<dbReference type="RefSeq" id="WP_255889101.1">
    <property type="nucleotide sequence ID" value="NZ_JAFMZM010000001.1"/>
</dbReference>
<name>A0ABW2N9Z4_9ACTN</name>
<feature type="domain" description="Transposase IS116/IS110/IS902 C-terminal" evidence="2">
    <location>
        <begin position="228"/>
        <end position="310"/>
    </location>
</feature>
<reference evidence="4" key="1">
    <citation type="journal article" date="2019" name="Int. J. Syst. Evol. Microbiol.">
        <title>The Global Catalogue of Microorganisms (GCM) 10K type strain sequencing project: providing services to taxonomists for standard genome sequencing and annotation.</title>
        <authorList>
            <consortium name="The Broad Institute Genomics Platform"/>
            <consortium name="The Broad Institute Genome Sequencing Center for Infectious Disease"/>
            <person name="Wu L."/>
            <person name="Ma J."/>
        </authorList>
    </citation>
    <scope>NUCLEOTIDE SEQUENCE [LARGE SCALE GENOMIC DNA]</scope>
    <source>
        <strain evidence="4">FCH27</strain>
    </source>
</reference>
<evidence type="ECO:0000259" key="1">
    <source>
        <dbReference type="Pfam" id="PF01548"/>
    </source>
</evidence>
<organism evidence="3 4">
    <name type="scientific">Nocardioides astragali</name>
    <dbReference type="NCBI Taxonomy" id="1776736"/>
    <lineage>
        <taxon>Bacteria</taxon>
        <taxon>Bacillati</taxon>
        <taxon>Actinomycetota</taxon>
        <taxon>Actinomycetes</taxon>
        <taxon>Propionibacteriales</taxon>
        <taxon>Nocardioidaceae</taxon>
        <taxon>Nocardioides</taxon>
    </lineage>
</organism>
<dbReference type="PANTHER" id="PTHR33055">
    <property type="entry name" value="TRANSPOSASE FOR INSERTION SEQUENCE ELEMENT IS1111A"/>
    <property type="match status" value="1"/>
</dbReference>
<dbReference type="Proteomes" id="UP001596524">
    <property type="component" value="Unassembled WGS sequence"/>
</dbReference>
<dbReference type="NCBIfam" id="NF033542">
    <property type="entry name" value="transpos_IS110"/>
    <property type="match status" value="1"/>
</dbReference>
<dbReference type="InterPro" id="IPR047650">
    <property type="entry name" value="Transpos_IS110"/>
</dbReference>
<dbReference type="Pfam" id="PF01548">
    <property type="entry name" value="DEDD_Tnp_IS110"/>
    <property type="match status" value="1"/>
</dbReference>
<evidence type="ECO:0000313" key="4">
    <source>
        <dbReference type="Proteomes" id="UP001596524"/>
    </source>
</evidence>
<dbReference type="InterPro" id="IPR003346">
    <property type="entry name" value="Transposase_20"/>
</dbReference>
<protein>
    <submittedName>
        <fullName evidence="3">IS110 family transposase</fullName>
    </submittedName>
</protein>
<dbReference type="InterPro" id="IPR002525">
    <property type="entry name" value="Transp_IS110-like_N"/>
</dbReference>
<evidence type="ECO:0000259" key="2">
    <source>
        <dbReference type="Pfam" id="PF02371"/>
    </source>
</evidence>
<sequence>MYAGIDTHKDTLAVAVIDHAGRALASLELPNTNTGFAELTALLADHQVQRVGIEGSGAYGRSVAVHLALEHPDQDLAVVEVPTLMTSRERRGKPGQGKTDPVDALAIARITAREPGLPPVRLTVGPAADMRALLDYRDELIAERTALANRVHAELAGLLPGYQHQIGSLTTKVRIRQAIDLLAQITGAGAVRADLSRRRLERILTIDTEAQELRKTIAGLVEDTGTTLTEEYGIGPLIAARFIAEVVDVRRYPTRDTFAAANGTAPIPASSGRTVRHRFNPGGNRQLNRALYTVAITQIRADTEGRRYYEAKRAQGKTRREALRCLKRRLSDVVYRRMRVDARAFNVTDLPKLTSTNEHRRETLAVDAGDAKEARLTA</sequence>
<dbReference type="EMBL" id="JBHTCH010000025">
    <property type="protein sequence ID" value="MFC7362473.1"/>
    <property type="molecule type" value="Genomic_DNA"/>
</dbReference>
<evidence type="ECO:0000313" key="3">
    <source>
        <dbReference type="EMBL" id="MFC7362473.1"/>
    </source>
</evidence>
<gene>
    <name evidence="3" type="ORF">ACFQO6_19545</name>
</gene>
<dbReference type="Pfam" id="PF02371">
    <property type="entry name" value="Transposase_20"/>
    <property type="match status" value="1"/>
</dbReference>
<comment type="caution">
    <text evidence="3">The sequence shown here is derived from an EMBL/GenBank/DDBJ whole genome shotgun (WGS) entry which is preliminary data.</text>
</comment>
<dbReference type="PANTHER" id="PTHR33055:SF16">
    <property type="entry name" value="TRANSPOSASE FOR INSERTION SEQUENCE ELEMENT IS1547"/>
    <property type="match status" value="1"/>
</dbReference>
<feature type="domain" description="Transposase IS110-like N-terminal" evidence="1">
    <location>
        <begin position="3"/>
        <end position="159"/>
    </location>
</feature>
<proteinExistence type="predicted"/>
<keyword evidence="4" id="KW-1185">Reference proteome</keyword>
<accession>A0ABW2N9Z4</accession>